<sequence>MELRRNCSPSKGNVCQIFDDKILQKGKIMQISIAHFKAHQSCPKHHHYDLHEIFIIEKGSIDLTVDDTTIHLNPKDVCLVRPGHDHSLLNNSDILCEILILGIACPLNQ</sequence>
<dbReference type="InterPro" id="IPR011051">
    <property type="entry name" value="RmlC_Cupin_sf"/>
</dbReference>
<evidence type="ECO:0000313" key="3">
    <source>
        <dbReference type="EMBL" id="KAK8870546.1"/>
    </source>
</evidence>
<dbReference type="InterPro" id="IPR013096">
    <property type="entry name" value="Cupin_2"/>
</dbReference>
<dbReference type="Proteomes" id="UP001470230">
    <property type="component" value="Unassembled WGS sequence"/>
</dbReference>
<dbReference type="PANTHER" id="PTHR35848">
    <property type="entry name" value="OXALATE-BINDING PROTEIN"/>
    <property type="match status" value="1"/>
</dbReference>
<keyword evidence="4" id="KW-1185">Reference proteome</keyword>
<evidence type="ECO:0000313" key="4">
    <source>
        <dbReference type="Proteomes" id="UP001470230"/>
    </source>
</evidence>
<feature type="domain" description="Cupin type-2" evidence="2">
    <location>
        <begin position="34"/>
        <end position="99"/>
    </location>
</feature>
<evidence type="ECO:0000259" key="2">
    <source>
        <dbReference type="Pfam" id="PF07883"/>
    </source>
</evidence>
<dbReference type="CDD" id="cd02208">
    <property type="entry name" value="cupin_RmlC-like"/>
    <property type="match status" value="1"/>
</dbReference>
<dbReference type="SUPFAM" id="SSF51182">
    <property type="entry name" value="RmlC-like cupins"/>
    <property type="match status" value="1"/>
</dbReference>
<dbReference type="Gene3D" id="2.60.120.10">
    <property type="entry name" value="Jelly Rolls"/>
    <property type="match status" value="1"/>
</dbReference>
<dbReference type="Pfam" id="PF07883">
    <property type="entry name" value="Cupin_2"/>
    <property type="match status" value="1"/>
</dbReference>
<accession>A0ABR2IYF6</accession>
<name>A0ABR2IYF6_9EUKA</name>
<proteinExistence type="predicted"/>
<comment type="caution">
    <text evidence="3">The sequence shown here is derived from an EMBL/GenBank/DDBJ whole genome shotgun (WGS) entry which is preliminary data.</text>
</comment>
<dbReference type="InterPro" id="IPR051610">
    <property type="entry name" value="GPI/OXD"/>
</dbReference>
<dbReference type="InterPro" id="IPR014710">
    <property type="entry name" value="RmlC-like_jellyroll"/>
</dbReference>
<evidence type="ECO:0000256" key="1">
    <source>
        <dbReference type="ARBA" id="ARBA00022723"/>
    </source>
</evidence>
<protein>
    <recommendedName>
        <fullName evidence="2">Cupin type-2 domain-containing protein</fullName>
    </recommendedName>
</protein>
<dbReference type="EMBL" id="JAPFFF010000014">
    <property type="protein sequence ID" value="KAK8870546.1"/>
    <property type="molecule type" value="Genomic_DNA"/>
</dbReference>
<reference evidence="3 4" key="1">
    <citation type="submission" date="2024-04" db="EMBL/GenBank/DDBJ databases">
        <title>Tritrichomonas musculus Genome.</title>
        <authorList>
            <person name="Alves-Ferreira E."/>
            <person name="Grigg M."/>
            <person name="Lorenzi H."/>
            <person name="Galac M."/>
        </authorList>
    </citation>
    <scope>NUCLEOTIDE SEQUENCE [LARGE SCALE GENOMIC DNA]</scope>
    <source>
        <strain evidence="3 4">EAF2021</strain>
    </source>
</reference>
<organism evidence="3 4">
    <name type="scientific">Tritrichomonas musculus</name>
    <dbReference type="NCBI Taxonomy" id="1915356"/>
    <lineage>
        <taxon>Eukaryota</taxon>
        <taxon>Metamonada</taxon>
        <taxon>Parabasalia</taxon>
        <taxon>Tritrichomonadida</taxon>
        <taxon>Tritrichomonadidae</taxon>
        <taxon>Tritrichomonas</taxon>
    </lineage>
</organism>
<gene>
    <name evidence="3" type="ORF">M9Y10_008432</name>
</gene>
<keyword evidence="1" id="KW-0479">Metal-binding</keyword>